<feature type="compositionally biased region" description="Basic residues" evidence="1">
    <location>
        <begin position="81"/>
        <end position="90"/>
    </location>
</feature>
<proteinExistence type="predicted"/>
<dbReference type="AlphaFoldDB" id="A0A4D4LTA9"/>
<reference evidence="2 3" key="1">
    <citation type="submission" date="2019-04" db="EMBL/GenBank/DDBJ databases">
        <title>Draft genome sequences of Streptomyces avermitilis NBRC 14893.</title>
        <authorList>
            <person name="Komaki H."/>
            <person name="Tamura T."/>
            <person name="Hosoyama A."/>
        </authorList>
    </citation>
    <scope>NUCLEOTIDE SEQUENCE [LARGE SCALE GENOMIC DNA]</scope>
    <source>
        <strain evidence="2 3">NBRC 14893</strain>
    </source>
</reference>
<gene>
    <name evidence="2" type="ORF">SAV14893_010410</name>
</gene>
<sequence length="90" mass="9802">MRSIVVLDAPSNLGLRPPAPGTVPGCYKLAGALREQRIVQRLGALEGGVVVPPRYDRGEWQEGDGVFNAGRPRLVHPQAGRPHRTPCTRR</sequence>
<organism evidence="2 3">
    <name type="scientific">Streptomyces avermitilis</name>
    <dbReference type="NCBI Taxonomy" id="33903"/>
    <lineage>
        <taxon>Bacteria</taxon>
        <taxon>Bacillati</taxon>
        <taxon>Actinomycetota</taxon>
        <taxon>Actinomycetes</taxon>
        <taxon>Kitasatosporales</taxon>
        <taxon>Streptomycetaceae</taxon>
        <taxon>Streptomyces</taxon>
    </lineage>
</organism>
<name>A0A4D4LTA9_STRAX</name>
<feature type="region of interest" description="Disordered" evidence="1">
    <location>
        <begin position="62"/>
        <end position="90"/>
    </location>
</feature>
<evidence type="ECO:0000313" key="3">
    <source>
        <dbReference type="Proteomes" id="UP000302139"/>
    </source>
</evidence>
<evidence type="ECO:0000256" key="1">
    <source>
        <dbReference type="SAM" id="MobiDB-lite"/>
    </source>
</evidence>
<comment type="caution">
    <text evidence="2">The sequence shown here is derived from an EMBL/GenBank/DDBJ whole genome shotgun (WGS) entry which is preliminary data.</text>
</comment>
<dbReference type="Proteomes" id="UP000302139">
    <property type="component" value="Unassembled WGS sequence"/>
</dbReference>
<protein>
    <submittedName>
        <fullName evidence="2">Uncharacterized protein</fullName>
    </submittedName>
</protein>
<dbReference type="EMBL" id="BJHX01000001">
    <property type="protein sequence ID" value="GDY61648.1"/>
    <property type="molecule type" value="Genomic_DNA"/>
</dbReference>
<evidence type="ECO:0000313" key="2">
    <source>
        <dbReference type="EMBL" id="GDY61648.1"/>
    </source>
</evidence>
<accession>A0A4D4LTA9</accession>